<dbReference type="GO" id="GO:0003810">
    <property type="term" value="F:protein-glutamine gamma-glutamyltransferase activity"/>
    <property type="evidence" value="ECO:0007669"/>
    <property type="project" value="TreeGrafter"/>
</dbReference>
<dbReference type="PANTHER" id="PTHR11590">
    <property type="entry name" value="PROTEIN-GLUTAMINE GAMMA-GLUTAMYLTRANSFERASE"/>
    <property type="match status" value="1"/>
</dbReference>
<dbReference type="Pfam" id="PF00868">
    <property type="entry name" value="Transglut_N"/>
    <property type="match status" value="1"/>
</dbReference>
<dbReference type="OMA" id="MAYAFQP"/>
<feature type="domain" description="Transglutaminase N-terminal" evidence="2">
    <location>
        <begin position="16"/>
        <end position="76"/>
    </location>
</feature>
<evidence type="ECO:0000313" key="3">
    <source>
        <dbReference type="Ensembl" id="ENSAOCP00000031093.2"/>
    </source>
</evidence>
<dbReference type="PANTHER" id="PTHR11590:SF40">
    <property type="entry name" value="HEMOCYTE PROTEIN-GLUTAMINE GAMMA-GLUTAMYLTRANSFERASE-LIKE PROTEIN"/>
    <property type="match status" value="1"/>
</dbReference>
<reference evidence="3 4" key="1">
    <citation type="submission" date="2022-01" db="EMBL/GenBank/DDBJ databases">
        <title>A chromosome-scale genome assembly of the false clownfish, Amphiprion ocellaris.</title>
        <authorList>
            <person name="Ryu T."/>
        </authorList>
    </citation>
    <scope>NUCLEOTIDE SEQUENCE [LARGE SCALE GENOMIC DNA]</scope>
</reference>
<evidence type="ECO:0000313" key="4">
    <source>
        <dbReference type="Proteomes" id="UP001501940"/>
    </source>
</evidence>
<dbReference type="InterPro" id="IPR014756">
    <property type="entry name" value="Ig_E-set"/>
</dbReference>
<dbReference type="InterPro" id="IPR013783">
    <property type="entry name" value="Ig-like_fold"/>
</dbReference>
<dbReference type="AlphaFoldDB" id="A0A3Q1CYW5"/>
<accession>A0A3Q1CYW5</accession>
<sequence length="96" mass="11253">MFVCFFSLFKSVFGGVDFHSVDNNKEHHTDEVSQERLVVRRGQNFKMTLTLMQSFNPELQQLVLTAKTGHCHQYSSIVFVTYIIIPHSKLDRYIDR</sequence>
<comment type="similarity">
    <text evidence="1">Belongs to the transglutaminase superfamily. Transglutaminase family.</text>
</comment>
<name>A0A3Q1CYW5_AMPOC</name>
<dbReference type="SUPFAM" id="SSF81296">
    <property type="entry name" value="E set domains"/>
    <property type="match status" value="1"/>
</dbReference>
<reference evidence="3" key="2">
    <citation type="submission" date="2025-08" db="UniProtKB">
        <authorList>
            <consortium name="Ensembl"/>
        </authorList>
    </citation>
    <scope>IDENTIFICATION</scope>
</reference>
<reference evidence="3" key="3">
    <citation type="submission" date="2025-09" db="UniProtKB">
        <authorList>
            <consortium name="Ensembl"/>
        </authorList>
    </citation>
    <scope>IDENTIFICATION</scope>
</reference>
<dbReference type="GO" id="GO:0007399">
    <property type="term" value="P:nervous system development"/>
    <property type="evidence" value="ECO:0007669"/>
    <property type="project" value="UniProtKB-ARBA"/>
</dbReference>
<evidence type="ECO:0000259" key="2">
    <source>
        <dbReference type="Pfam" id="PF00868"/>
    </source>
</evidence>
<organism evidence="3 4">
    <name type="scientific">Amphiprion ocellaris</name>
    <name type="common">Clown anemonefish</name>
    <dbReference type="NCBI Taxonomy" id="80972"/>
    <lineage>
        <taxon>Eukaryota</taxon>
        <taxon>Metazoa</taxon>
        <taxon>Chordata</taxon>
        <taxon>Craniata</taxon>
        <taxon>Vertebrata</taxon>
        <taxon>Euteleostomi</taxon>
        <taxon>Actinopterygii</taxon>
        <taxon>Neopterygii</taxon>
        <taxon>Teleostei</taxon>
        <taxon>Neoteleostei</taxon>
        <taxon>Acanthomorphata</taxon>
        <taxon>Ovalentaria</taxon>
        <taxon>Pomacentridae</taxon>
        <taxon>Amphiprion</taxon>
    </lineage>
</organism>
<dbReference type="Proteomes" id="UP001501940">
    <property type="component" value="Chromosome 5"/>
</dbReference>
<dbReference type="Ensembl" id="ENSAOCT00000026716.2">
    <property type="protein sequence ID" value="ENSAOCP00000031093.2"/>
    <property type="gene ID" value="ENSAOCG00000002443.2"/>
</dbReference>
<keyword evidence="4" id="KW-1185">Reference proteome</keyword>
<protein>
    <recommendedName>
        <fullName evidence="2">Transglutaminase N-terminal domain-containing protein</fullName>
    </recommendedName>
</protein>
<dbReference type="Gene3D" id="2.60.40.10">
    <property type="entry name" value="Immunoglobulins"/>
    <property type="match status" value="1"/>
</dbReference>
<dbReference type="InterPro" id="IPR050779">
    <property type="entry name" value="Transglutaminase"/>
</dbReference>
<dbReference type="InterPro" id="IPR001102">
    <property type="entry name" value="Transglutaminase_N"/>
</dbReference>
<dbReference type="GeneTree" id="ENSGT00940000178577"/>
<proteinExistence type="inferred from homology"/>
<evidence type="ECO:0000256" key="1">
    <source>
        <dbReference type="ARBA" id="ARBA00005968"/>
    </source>
</evidence>